<dbReference type="InterPro" id="IPR027417">
    <property type="entry name" value="P-loop_NTPase"/>
</dbReference>
<evidence type="ECO:0000313" key="6">
    <source>
        <dbReference type="EMBL" id="RNB90716.1"/>
    </source>
</evidence>
<reference evidence="6 7" key="1">
    <citation type="submission" date="2018-10" db="EMBL/GenBank/DDBJ databases">
        <title>Phylogenomics of Brevibacillus.</title>
        <authorList>
            <person name="Dunlap C."/>
        </authorList>
    </citation>
    <scope>NUCLEOTIDE SEQUENCE [LARGE SCALE GENOMIC DNA]</scope>
    <source>
        <strain evidence="6 7">JCM 15716</strain>
    </source>
</reference>
<keyword evidence="2" id="KW-0813">Transport</keyword>
<evidence type="ECO:0000256" key="2">
    <source>
        <dbReference type="ARBA" id="ARBA00022448"/>
    </source>
</evidence>
<dbReference type="InterPro" id="IPR017871">
    <property type="entry name" value="ABC_transporter-like_CS"/>
</dbReference>
<keyword evidence="4 6" id="KW-0067">ATP-binding</keyword>
<comment type="similarity">
    <text evidence="1">Belongs to the ABC transporter superfamily.</text>
</comment>
<dbReference type="EMBL" id="RHHQ01000007">
    <property type="protein sequence ID" value="RNB90716.1"/>
    <property type="molecule type" value="Genomic_DNA"/>
</dbReference>
<dbReference type="Proteomes" id="UP000271031">
    <property type="component" value="Unassembled WGS sequence"/>
</dbReference>
<dbReference type="OrthoDB" id="9804819at2"/>
<gene>
    <name evidence="6" type="ORF">EDM56_07395</name>
</gene>
<dbReference type="PANTHER" id="PTHR43335:SF4">
    <property type="entry name" value="ABC TRANSPORTER, ATP-BINDING PROTEIN"/>
    <property type="match status" value="1"/>
</dbReference>
<keyword evidence="7" id="KW-1185">Reference proteome</keyword>
<evidence type="ECO:0000259" key="5">
    <source>
        <dbReference type="PROSITE" id="PS50893"/>
    </source>
</evidence>
<organism evidence="6 7">
    <name type="scientific">Brevibacillus fluminis</name>
    <dbReference type="NCBI Taxonomy" id="511487"/>
    <lineage>
        <taxon>Bacteria</taxon>
        <taxon>Bacillati</taxon>
        <taxon>Bacillota</taxon>
        <taxon>Bacilli</taxon>
        <taxon>Bacillales</taxon>
        <taxon>Paenibacillaceae</taxon>
        <taxon>Brevibacillus</taxon>
    </lineage>
</organism>
<dbReference type="PANTHER" id="PTHR43335">
    <property type="entry name" value="ABC TRANSPORTER, ATP-BINDING PROTEIN"/>
    <property type="match status" value="1"/>
</dbReference>
<comment type="caution">
    <text evidence="6">The sequence shown here is derived from an EMBL/GenBank/DDBJ whole genome shotgun (WGS) entry which is preliminary data.</text>
</comment>
<dbReference type="GO" id="GO:0016887">
    <property type="term" value="F:ATP hydrolysis activity"/>
    <property type="evidence" value="ECO:0007669"/>
    <property type="project" value="InterPro"/>
</dbReference>
<evidence type="ECO:0000313" key="7">
    <source>
        <dbReference type="Proteomes" id="UP000271031"/>
    </source>
</evidence>
<dbReference type="PROSITE" id="PS00211">
    <property type="entry name" value="ABC_TRANSPORTER_1"/>
    <property type="match status" value="1"/>
</dbReference>
<dbReference type="InterPro" id="IPR003439">
    <property type="entry name" value="ABC_transporter-like_ATP-bd"/>
</dbReference>
<dbReference type="PROSITE" id="PS50893">
    <property type="entry name" value="ABC_TRANSPORTER_2"/>
    <property type="match status" value="1"/>
</dbReference>
<keyword evidence="3" id="KW-0547">Nucleotide-binding</keyword>
<dbReference type="SUPFAM" id="SSF52540">
    <property type="entry name" value="P-loop containing nucleoside triphosphate hydrolases"/>
    <property type="match status" value="1"/>
</dbReference>
<feature type="domain" description="ABC transporter" evidence="5">
    <location>
        <begin position="1"/>
        <end position="230"/>
    </location>
</feature>
<protein>
    <submittedName>
        <fullName evidence="6">ABC transporter ATP-binding protein</fullName>
    </submittedName>
</protein>
<dbReference type="Pfam" id="PF00005">
    <property type="entry name" value="ABC_tran"/>
    <property type="match status" value="1"/>
</dbReference>
<evidence type="ECO:0000256" key="4">
    <source>
        <dbReference type="ARBA" id="ARBA00022840"/>
    </source>
</evidence>
<evidence type="ECO:0000256" key="1">
    <source>
        <dbReference type="ARBA" id="ARBA00005417"/>
    </source>
</evidence>
<dbReference type="AlphaFoldDB" id="A0A3M8DRD9"/>
<dbReference type="SMART" id="SM00382">
    <property type="entry name" value="AAA"/>
    <property type="match status" value="1"/>
</dbReference>
<dbReference type="GO" id="GO:0005524">
    <property type="term" value="F:ATP binding"/>
    <property type="evidence" value="ECO:0007669"/>
    <property type="project" value="UniProtKB-KW"/>
</dbReference>
<evidence type="ECO:0000256" key="3">
    <source>
        <dbReference type="ARBA" id="ARBA00022741"/>
    </source>
</evidence>
<proteinExistence type="inferred from homology"/>
<name>A0A3M8DRD9_9BACL</name>
<dbReference type="InterPro" id="IPR003593">
    <property type="entry name" value="AAA+_ATPase"/>
</dbReference>
<dbReference type="Gene3D" id="3.40.50.300">
    <property type="entry name" value="P-loop containing nucleotide triphosphate hydrolases"/>
    <property type="match status" value="1"/>
</dbReference>
<accession>A0A3M8DRD9</accession>
<sequence length="304" mass="33620">MELRHVTKIINGKRIVDNVSLTVNKGEVLGLLGPNGAGKTTTMRMMVGLSGLTEGDVLIEGHSIKQSYSQAISHVGAIIENPDLYPFLSGYHNLLHYANMMPGGVPARDIYAIVEQVQLSERIHDKVGTYSLGMRQRLGLAQALLHKPSVLILDEPTNGLDPKGIHELRTYLRMLAKEQDVAVLISSHQLAEMQLICDRVAIMQHGRLVDVASVHATDTDESQQRVVHFTVEPLEQVQQLFRDELPEMAPQWKLDGFTLTLGRDHIPALVARLAAKGINIFEVHAEQQSLEAIYLEVTKGVAHS</sequence>